<feature type="transmembrane region" description="Helical" evidence="2">
    <location>
        <begin position="142"/>
        <end position="161"/>
    </location>
</feature>
<keyword evidence="2" id="KW-0472">Membrane</keyword>
<evidence type="ECO:0000313" key="3">
    <source>
        <dbReference type="EMBL" id="QNO50881.1"/>
    </source>
</evidence>
<protein>
    <submittedName>
        <fullName evidence="3">Uncharacterized protein</fullName>
    </submittedName>
</protein>
<evidence type="ECO:0000256" key="1">
    <source>
        <dbReference type="SAM" id="Coils"/>
    </source>
</evidence>
<keyword evidence="1" id="KW-0175">Coiled coil</keyword>
<evidence type="ECO:0000256" key="2">
    <source>
        <dbReference type="SAM" id="Phobius"/>
    </source>
</evidence>
<reference evidence="3" key="1">
    <citation type="submission" date="2020-06" db="EMBL/GenBank/DDBJ databases">
        <title>Unique genomic features of the anaerobic methanotrophic archaea.</title>
        <authorList>
            <person name="Chadwick G.L."/>
            <person name="Skennerton C.T."/>
            <person name="Laso-Perez R."/>
            <person name="Leu A.O."/>
            <person name="Speth D.R."/>
            <person name="Yu H."/>
            <person name="Morgan-Lang C."/>
            <person name="Hatzenpichler R."/>
            <person name="Goudeau D."/>
            <person name="Malmstrom R."/>
            <person name="Brazelton W.J."/>
            <person name="Woyke T."/>
            <person name="Hallam S.J."/>
            <person name="Tyson G.W."/>
            <person name="Wegener G."/>
            <person name="Boetius A."/>
            <person name="Orphan V."/>
        </authorList>
    </citation>
    <scope>NUCLEOTIDE SEQUENCE</scope>
</reference>
<dbReference type="AlphaFoldDB" id="A0A7G9YS97"/>
<keyword evidence="2" id="KW-1133">Transmembrane helix</keyword>
<feature type="transmembrane region" description="Helical" evidence="2">
    <location>
        <begin position="46"/>
        <end position="67"/>
    </location>
</feature>
<name>A0A7G9YS97_9EURY</name>
<proteinExistence type="predicted"/>
<sequence length="204" mass="22383">MLNITIKKEVRNLNKEEEKKTEEKEEKLKEEIELGIESVELKQKRYALWFFAFIIVGITAIGAVMLFSIKTTELNAIIATANITNTENITTAYIKAYENIQIAKKGFLMILLLTLGILGFVGINYLAHPTGWSTRMIDRGRTVEYITVILIIGAILTLGLLETIGKETIGTILGAIAGYVLGKAVAPKEETTAPKGEAAAPKGE</sequence>
<keyword evidence="2" id="KW-0812">Transmembrane</keyword>
<feature type="transmembrane region" description="Helical" evidence="2">
    <location>
        <begin position="107"/>
        <end position="127"/>
    </location>
</feature>
<accession>A0A7G9YS97</accession>
<organism evidence="3">
    <name type="scientific">Candidatus Methanophagaceae archaeon ANME-1 ERB6</name>
    <dbReference type="NCBI Taxonomy" id="2759912"/>
    <lineage>
        <taxon>Archaea</taxon>
        <taxon>Methanobacteriati</taxon>
        <taxon>Methanobacteriota</taxon>
        <taxon>Stenosarchaea group</taxon>
        <taxon>Methanomicrobia</taxon>
        <taxon>Candidatus Methanophagales</taxon>
        <taxon>Candidatus Methanophagaceae</taxon>
    </lineage>
</organism>
<feature type="coiled-coil region" evidence="1">
    <location>
        <begin position="3"/>
        <end position="34"/>
    </location>
</feature>
<dbReference type="EMBL" id="MT631454">
    <property type="protein sequence ID" value="QNO50881.1"/>
    <property type="molecule type" value="Genomic_DNA"/>
</dbReference>
<gene>
    <name evidence="3" type="ORF">CGMOHENL_00024</name>
</gene>